<name>A0A5A8CPH1_CAFRO</name>
<dbReference type="AlphaFoldDB" id="A0A5A8CPH1"/>
<sequence>MSAVIVKCPATRHGGAIALSQCTSWESFLAEAARLAKLESISRVEAIVAGERSVVESVDEIGAGDVLEVQGKPLASAPDTASGGPQFAMHHTSVTASGEAHARAASWRQAVTEVLQRQRDPDTAHRLLGFMHEAAVAAKRFAAVLAKRGTARLAPPSPSAPVVTAEPATAESLRRCPQAVAFLHRLGFRAHVDASTVDGKTASASRVARLAAAMSGAGGARFALQPSSAVELADAAAAVAEVTDGRTGLERLLAMATAMGGASAAERGEAPATDAAGAADSTERSAAAAAAAAPFSPAAIAAAQTAGGEDLSRARAEVAAMAVSLGGAEAAAPASRNAVVLPTPRSRLPEAAAPSAEASSAGRPPAPASGDDADGSDEGDGVDGERDSGDEAMSEGEELDSALPRTAAEWRAAELAHAHRMELARGGADALRARRLRATLLAEPARASPGSPTAAPPCPGGQPLRLRLVFPDSVTLVADFGPLEPSSSVAALASRCLALEEQAEGLTVQSLRPEGGAWTLRGDTPLVLAGVRNRATLSVRLKHERPAYAPSVQAAVTAGGAAVAIA</sequence>
<evidence type="ECO:0000256" key="1">
    <source>
        <dbReference type="SAM" id="MobiDB-lite"/>
    </source>
</evidence>
<keyword evidence="3" id="KW-1185">Reference proteome</keyword>
<protein>
    <submittedName>
        <fullName evidence="2">Uncharacterized protein</fullName>
    </submittedName>
</protein>
<evidence type="ECO:0000313" key="2">
    <source>
        <dbReference type="EMBL" id="KAA0154946.1"/>
    </source>
</evidence>
<reference evidence="2" key="1">
    <citation type="submission" date="2019-07" db="EMBL/GenBank/DDBJ databases">
        <title>Genomes of Cafeteria roenbergensis.</title>
        <authorList>
            <person name="Fischer M.G."/>
            <person name="Hackl T."/>
            <person name="Roman M."/>
        </authorList>
    </citation>
    <scope>NUCLEOTIDE SEQUENCE [LARGE SCALE GENOMIC DNA]</scope>
    <source>
        <strain evidence="2">BVI</strain>
    </source>
</reference>
<gene>
    <name evidence="2" type="ORF">FNF29_02090</name>
</gene>
<dbReference type="EMBL" id="VLTN01000009">
    <property type="protein sequence ID" value="KAA0154946.1"/>
    <property type="molecule type" value="Genomic_DNA"/>
</dbReference>
<feature type="compositionally biased region" description="Acidic residues" evidence="1">
    <location>
        <begin position="371"/>
        <end position="382"/>
    </location>
</feature>
<evidence type="ECO:0000313" key="3">
    <source>
        <dbReference type="Proteomes" id="UP000323011"/>
    </source>
</evidence>
<proteinExistence type="predicted"/>
<feature type="region of interest" description="Disordered" evidence="1">
    <location>
        <begin position="347"/>
        <end position="401"/>
    </location>
</feature>
<dbReference type="Proteomes" id="UP000323011">
    <property type="component" value="Unassembled WGS sequence"/>
</dbReference>
<feature type="compositionally biased region" description="Low complexity" evidence="1">
    <location>
        <begin position="347"/>
        <end position="363"/>
    </location>
</feature>
<comment type="caution">
    <text evidence="2">The sequence shown here is derived from an EMBL/GenBank/DDBJ whole genome shotgun (WGS) entry which is preliminary data.</text>
</comment>
<feature type="compositionally biased region" description="Acidic residues" evidence="1">
    <location>
        <begin position="390"/>
        <end position="400"/>
    </location>
</feature>
<accession>A0A5A8CPH1</accession>
<organism evidence="2 3">
    <name type="scientific">Cafeteria roenbergensis</name>
    <name type="common">Marine flagellate</name>
    <dbReference type="NCBI Taxonomy" id="33653"/>
    <lineage>
        <taxon>Eukaryota</taxon>
        <taxon>Sar</taxon>
        <taxon>Stramenopiles</taxon>
        <taxon>Bigyra</taxon>
        <taxon>Opalozoa</taxon>
        <taxon>Bicosoecida</taxon>
        <taxon>Cafeteriaceae</taxon>
        <taxon>Cafeteria</taxon>
    </lineage>
</organism>